<keyword evidence="4" id="KW-1185">Reference proteome</keyword>
<feature type="domain" description="Protein kinase" evidence="2">
    <location>
        <begin position="131"/>
        <end position="441"/>
    </location>
</feature>
<dbReference type="PANTHER" id="PTHR44167">
    <property type="entry name" value="OVARIAN-SPECIFIC SERINE/THREONINE-PROTEIN KINASE LOK-RELATED"/>
    <property type="match status" value="1"/>
</dbReference>
<dbReference type="AlphaFoldDB" id="A0A6A5YRU1"/>
<dbReference type="GO" id="GO:0004674">
    <property type="term" value="F:protein serine/threonine kinase activity"/>
    <property type="evidence" value="ECO:0007669"/>
    <property type="project" value="TreeGrafter"/>
</dbReference>
<keyword evidence="3" id="KW-0418">Kinase</keyword>
<dbReference type="GO" id="GO:0005524">
    <property type="term" value="F:ATP binding"/>
    <property type="evidence" value="ECO:0007669"/>
    <property type="project" value="InterPro"/>
</dbReference>
<dbReference type="OrthoDB" id="4062651at2759"/>
<dbReference type="PANTHER" id="PTHR44167:SF24">
    <property type="entry name" value="SERINE_THREONINE-PROTEIN KINASE CHK2"/>
    <property type="match status" value="1"/>
</dbReference>
<proteinExistence type="predicted"/>
<dbReference type="CDD" id="cd00180">
    <property type="entry name" value="PKc"/>
    <property type="match status" value="1"/>
</dbReference>
<dbReference type="SUPFAM" id="SSF56112">
    <property type="entry name" value="Protein kinase-like (PK-like)"/>
    <property type="match status" value="1"/>
</dbReference>
<dbReference type="PROSITE" id="PS50011">
    <property type="entry name" value="PROTEIN_KINASE_DOM"/>
    <property type="match status" value="1"/>
</dbReference>
<feature type="region of interest" description="Disordered" evidence="1">
    <location>
        <begin position="1"/>
        <end position="39"/>
    </location>
</feature>
<keyword evidence="3" id="KW-0808">Transferase</keyword>
<dbReference type="GO" id="GO:0044773">
    <property type="term" value="P:mitotic DNA damage checkpoint signaling"/>
    <property type="evidence" value="ECO:0007669"/>
    <property type="project" value="TreeGrafter"/>
</dbReference>
<sequence length="604" mass="69095">MKGFREKVLARRVQGEGTPQEARAQGREPENPQDTEIDVRERQQQVVLKRYLPQPREDNSALATPDSTLQRMNTLNELPRLQVVNASSSSKPDNYRISPVTPTSAGEISPFENWSGRGSHVDFLPNESVPLTEGRFLGHGVMGGVYETIIRGEAFAWKRRYCRRQIGEAEMKEIEILKKLSHPHVVQLVGTYTHKQFLGLLLYPVATCDLADFLDDMETIFRNGAPVDLQQARFVSLGTSWDISAPDFCTNAREIISACVISKIGCLISAVEYLHANQVRHKDLKPSNILLSRDQIWLTDFGSATDFSLLSTSATESGERGTPKYFAPEVACYKANGRAADIFSLGCILLEILVVDRCGTLDELKALRTAEDRSFQANLKHKHDWLALLGSNTSPRRRHLQLEIVQMLDYDPEIRPLASELRMRLTVLDQSQRERYTRPYFRNCCQDTYITRLEHEAKVKEVAGQQSEHWMRVRNEYADKLRASETECHRMQETRQWDIDILHTKYRANLWEMESKNKSLKEELSRRAYPENADDPAQEARIRTLEKQLFAEKTLTATLEEALTDMEASSQSMKDDLEFWKKKYSTLDPRRVIELAASNADGPR</sequence>
<dbReference type="Gene3D" id="3.30.200.20">
    <property type="entry name" value="Phosphorylase Kinase, domain 1"/>
    <property type="match status" value="1"/>
</dbReference>
<evidence type="ECO:0000256" key="1">
    <source>
        <dbReference type="SAM" id="MobiDB-lite"/>
    </source>
</evidence>
<dbReference type="InterPro" id="IPR011009">
    <property type="entry name" value="Kinase-like_dom_sf"/>
</dbReference>
<gene>
    <name evidence="3" type="ORF">BDV96DRAFT_240185</name>
</gene>
<organism evidence="3 4">
    <name type="scientific">Lophiotrema nucula</name>
    <dbReference type="NCBI Taxonomy" id="690887"/>
    <lineage>
        <taxon>Eukaryota</taxon>
        <taxon>Fungi</taxon>
        <taxon>Dikarya</taxon>
        <taxon>Ascomycota</taxon>
        <taxon>Pezizomycotina</taxon>
        <taxon>Dothideomycetes</taxon>
        <taxon>Pleosporomycetidae</taxon>
        <taxon>Pleosporales</taxon>
        <taxon>Lophiotremataceae</taxon>
        <taxon>Lophiotrema</taxon>
    </lineage>
</organism>
<name>A0A6A5YRU1_9PLEO</name>
<protein>
    <submittedName>
        <fullName evidence="3">Kinase-like domain-containing protein</fullName>
    </submittedName>
</protein>
<dbReference type="SMART" id="SM00220">
    <property type="entry name" value="S_TKc"/>
    <property type="match status" value="1"/>
</dbReference>
<accession>A0A6A5YRU1</accession>
<evidence type="ECO:0000313" key="3">
    <source>
        <dbReference type="EMBL" id="KAF2109157.1"/>
    </source>
</evidence>
<dbReference type="Pfam" id="PF00069">
    <property type="entry name" value="Pkinase"/>
    <property type="match status" value="1"/>
</dbReference>
<dbReference type="Proteomes" id="UP000799770">
    <property type="component" value="Unassembled WGS sequence"/>
</dbReference>
<evidence type="ECO:0000313" key="4">
    <source>
        <dbReference type="Proteomes" id="UP000799770"/>
    </source>
</evidence>
<reference evidence="3" key="1">
    <citation type="journal article" date="2020" name="Stud. Mycol.">
        <title>101 Dothideomycetes genomes: a test case for predicting lifestyles and emergence of pathogens.</title>
        <authorList>
            <person name="Haridas S."/>
            <person name="Albert R."/>
            <person name="Binder M."/>
            <person name="Bloem J."/>
            <person name="Labutti K."/>
            <person name="Salamov A."/>
            <person name="Andreopoulos B."/>
            <person name="Baker S."/>
            <person name="Barry K."/>
            <person name="Bills G."/>
            <person name="Bluhm B."/>
            <person name="Cannon C."/>
            <person name="Castanera R."/>
            <person name="Culley D."/>
            <person name="Daum C."/>
            <person name="Ezra D."/>
            <person name="Gonzalez J."/>
            <person name="Henrissat B."/>
            <person name="Kuo A."/>
            <person name="Liang C."/>
            <person name="Lipzen A."/>
            <person name="Lutzoni F."/>
            <person name="Magnuson J."/>
            <person name="Mondo S."/>
            <person name="Nolan M."/>
            <person name="Ohm R."/>
            <person name="Pangilinan J."/>
            <person name="Park H.-J."/>
            <person name="Ramirez L."/>
            <person name="Alfaro M."/>
            <person name="Sun H."/>
            <person name="Tritt A."/>
            <person name="Yoshinaga Y."/>
            <person name="Zwiers L.-H."/>
            <person name="Turgeon B."/>
            <person name="Goodwin S."/>
            <person name="Spatafora J."/>
            <person name="Crous P."/>
            <person name="Grigoriev I."/>
        </authorList>
    </citation>
    <scope>NUCLEOTIDE SEQUENCE</scope>
    <source>
        <strain evidence="3">CBS 627.86</strain>
    </source>
</reference>
<dbReference type="InterPro" id="IPR000719">
    <property type="entry name" value="Prot_kinase_dom"/>
</dbReference>
<dbReference type="GO" id="GO:0005737">
    <property type="term" value="C:cytoplasm"/>
    <property type="evidence" value="ECO:0007669"/>
    <property type="project" value="TreeGrafter"/>
</dbReference>
<dbReference type="InterPro" id="IPR008271">
    <property type="entry name" value="Ser/Thr_kinase_AS"/>
</dbReference>
<dbReference type="PROSITE" id="PS00108">
    <property type="entry name" value="PROTEIN_KINASE_ST"/>
    <property type="match status" value="1"/>
</dbReference>
<dbReference type="Gene3D" id="1.10.510.10">
    <property type="entry name" value="Transferase(Phosphotransferase) domain 1"/>
    <property type="match status" value="1"/>
</dbReference>
<dbReference type="EMBL" id="ML977343">
    <property type="protein sequence ID" value="KAF2109157.1"/>
    <property type="molecule type" value="Genomic_DNA"/>
</dbReference>
<dbReference type="GO" id="GO:0005634">
    <property type="term" value="C:nucleus"/>
    <property type="evidence" value="ECO:0007669"/>
    <property type="project" value="TreeGrafter"/>
</dbReference>
<evidence type="ECO:0000259" key="2">
    <source>
        <dbReference type="PROSITE" id="PS50011"/>
    </source>
</evidence>